<name>A0AA86UNB4_9EUKA</name>
<evidence type="ECO:0000313" key="4">
    <source>
        <dbReference type="Proteomes" id="UP001642409"/>
    </source>
</evidence>
<feature type="compositionally biased region" description="Polar residues" evidence="1">
    <location>
        <begin position="214"/>
        <end position="228"/>
    </location>
</feature>
<evidence type="ECO:0000313" key="3">
    <source>
        <dbReference type="EMBL" id="CAL6073073.1"/>
    </source>
</evidence>
<proteinExistence type="predicted"/>
<sequence length="451" mass="52944">MTIYEIYLCNHLVPNLYITSVEQLQQLISHDLILRVAHAAFPSLVTSQFSRTNEQKKQIMHSIMMQLSISYNSLDDALSQLLNKYVQFKSENFNNVVLFYNSFLEKFGLHLKFNYEHFCDFQSALFQNEFGDFRVCAYLFGEVFVRQMVGLDQKQRTILIQQKMRKEGVNFFFFNQMLLDGFSEHRTLCVVLQHCLIYEYFQQQFKDQPDHIQKQQSQSSLNRTNTIQIDPRPPKKSEIYKDVDLDLQELENFIKTEPAKKTQNVEKNVFLNRKVIKKVPLIQTQSQKSSLLQNIYSSTVSDTLLMNDLGIEVEEITENDYQMNNKYHFVMNKIKSITHENEELKQMNESLASSVNSNCIFQPEPEIEPAIEIIKIVITKYNGLRCRIQAIITKEENNVNIAVNQKVVLNFGLEDIQEKELDNGLFKLKVHAKEIWIKPEFGTDIIKQWLD</sequence>
<keyword evidence="4" id="KW-1185">Reference proteome</keyword>
<comment type="caution">
    <text evidence="2">The sequence shown here is derived from an EMBL/GenBank/DDBJ whole genome shotgun (WGS) entry which is preliminary data.</text>
</comment>
<reference evidence="2" key="1">
    <citation type="submission" date="2023-06" db="EMBL/GenBank/DDBJ databases">
        <authorList>
            <person name="Kurt Z."/>
        </authorList>
    </citation>
    <scope>NUCLEOTIDE SEQUENCE</scope>
</reference>
<dbReference type="EMBL" id="CAXDID020000299">
    <property type="protein sequence ID" value="CAL6073073.1"/>
    <property type="molecule type" value="Genomic_DNA"/>
</dbReference>
<dbReference type="EMBL" id="CATOUU010000745">
    <property type="protein sequence ID" value="CAI9945433.1"/>
    <property type="molecule type" value="Genomic_DNA"/>
</dbReference>
<organism evidence="2">
    <name type="scientific">Hexamita inflata</name>
    <dbReference type="NCBI Taxonomy" id="28002"/>
    <lineage>
        <taxon>Eukaryota</taxon>
        <taxon>Metamonada</taxon>
        <taxon>Diplomonadida</taxon>
        <taxon>Hexamitidae</taxon>
        <taxon>Hexamitinae</taxon>
        <taxon>Hexamita</taxon>
    </lineage>
</organism>
<dbReference type="AlphaFoldDB" id="A0AA86UNB4"/>
<feature type="region of interest" description="Disordered" evidence="1">
    <location>
        <begin position="212"/>
        <end position="233"/>
    </location>
</feature>
<evidence type="ECO:0000256" key="1">
    <source>
        <dbReference type="SAM" id="MobiDB-lite"/>
    </source>
</evidence>
<protein>
    <submittedName>
        <fullName evidence="3">Hypothetical_protein</fullName>
    </submittedName>
</protein>
<accession>A0AA86UNB4</accession>
<dbReference type="Proteomes" id="UP001642409">
    <property type="component" value="Unassembled WGS sequence"/>
</dbReference>
<gene>
    <name evidence="2" type="ORF">HINF_LOCUS33078</name>
    <name evidence="3" type="ORF">HINF_LOCUS55927</name>
</gene>
<reference evidence="3 4" key="2">
    <citation type="submission" date="2024-07" db="EMBL/GenBank/DDBJ databases">
        <authorList>
            <person name="Akdeniz Z."/>
        </authorList>
    </citation>
    <scope>NUCLEOTIDE SEQUENCE [LARGE SCALE GENOMIC DNA]</scope>
</reference>
<evidence type="ECO:0000313" key="2">
    <source>
        <dbReference type="EMBL" id="CAI9945433.1"/>
    </source>
</evidence>